<keyword evidence="1" id="KW-0732">Signal</keyword>
<comment type="caution">
    <text evidence="2">The sequence shown here is derived from an EMBL/GenBank/DDBJ whole genome shotgun (WGS) entry which is preliminary data.</text>
</comment>
<organism evidence="2 3">
    <name type="scientific">Schaedlerella arabinosiphila</name>
    <dbReference type="NCBI Taxonomy" id="2044587"/>
    <lineage>
        <taxon>Bacteria</taxon>
        <taxon>Bacillati</taxon>
        <taxon>Bacillota</taxon>
        <taxon>Clostridia</taxon>
        <taxon>Lachnospirales</taxon>
        <taxon>Lachnospiraceae</taxon>
        <taxon>Schaedlerella</taxon>
    </lineage>
</organism>
<dbReference type="Proteomes" id="UP000274920">
    <property type="component" value="Unassembled WGS sequence"/>
</dbReference>
<dbReference type="AlphaFoldDB" id="A0A3R8JT87"/>
<evidence type="ECO:0000313" key="3">
    <source>
        <dbReference type="Proteomes" id="UP000274920"/>
    </source>
</evidence>
<gene>
    <name evidence="2" type="ORF">EBB54_13590</name>
</gene>
<dbReference type="RefSeq" id="WP_125130792.1">
    <property type="nucleotide sequence ID" value="NZ_RHJS01000002.1"/>
</dbReference>
<sequence length="157" mass="17291">MCYKRIRFHFLSISVLIFSLTLAGCSKDEILDQYNSIVQIAGNAALTSDFSLKGNRTYGEDCYTGTYTADYKDFSKIEYLFGGTSIKRENGKDISVSCDLEITEGTAQVFWVSGSDDPIILLEATGSYSETITLPEGGNYIGVIGNNFTGHLEMNIE</sequence>
<name>A0A3R8JT87_9FIRM</name>
<keyword evidence="3" id="KW-1185">Reference proteome</keyword>
<reference evidence="2" key="1">
    <citation type="submission" date="2018-10" db="EMBL/GenBank/DDBJ databases">
        <title>Schaedlerella arabinophila gen. nov. sp. nov., isolated from the mouse intestinal tract and comparative analysis with the genome of the closely related altered Schaedler flora strain ASF502.</title>
        <authorList>
            <person name="Miyake S."/>
            <person name="Soh M."/>
            <person name="Seedorf H."/>
        </authorList>
    </citation>
    <scope>NUCLEOTIDE SEQUENCE [LARGE SCALE GENOMIC DNA]</scope>
    <source>
        <strain evidence="2">DSM 106076</strain>
    </source>
</reference>
<proteinExistence type="predicted"/>
<evidence type="ECO:0000313" key="2">
    <source>
        <dbReference type="EMBL" id="RRK35346.1"/>
    </source>
</evidence>
<evidence type="ECO:0008006" key="4">
    <source>
        <dbReference type="Google" id="ProtNLM"/>
    </source>
</evidence>
<protein>
    <recommendedName>
        <fullName evidence="4">Lipoprotein</fullName>
    </recommendedName>
</protein>
<feature type="chain" id="PRO_5038939218" description="Lipoprotein" evidence="1">
    <location>
        <begin position="24"/>
        <end position="157"/>
    </location>
</feature>
<accession>A0A3R8JT87</accession>
<dbReference type="EMBL" id="RHJS01000002">
    <property type="protein sequence ID" value="RRK35346.1"/>
    <property type="molecule type" value="Genomic_DNA"/>
</dbReference>
<feature type="signal peptide" evidence="1">
    <location>
        <begin position="1"/>
        <end position="23"/>
    </location>
</feature>
<evidence type="ECO:0000256" key="1">
    <source>
        <dbReference type="SAM" id="SignalP"/>
    </source>
</evidence>
<dbReference type="PROSITE" id="PS51257">
    <property type="entry name" value="PROKAR_LIPOPROTEIN"/>
    <property type="match status" value="1"/>
</dbReference>